<proteinExistence type="predicted"/>
<evidence type="ECO:0000313" key="1">
    <source>
        <dbReference type="EMBL" id="CAG8777786.1"/>
    </source>
</evidence>
<dbReference type="Proteomes" id="UP000789920">
    <property type="component" value="Unassembled WGS sequence"/>
</dbReference>
<sequence length="123" mass="14297">QSDSNIKKDLKYLKKILLLDDKWDAINDLVEILQPFTKATNYLGGTDINDNDDDDNFQDLFDDDTSDEEEENEQDYVKSTPAKKKTKSSILSSFKKHIPVTVEEISEYLKLEEIDIECDPFVW</sequence>
<organism evidence="1 2">
    <name type="scientific">Racocetra persica</name>
    <dbReference type="NCBI Taxonomy" id="160502"/>
    <lineage>
        <taxon>Eukaryota</taxon>
        <taxon>Fungi</taxon>
        <taxon>Fungi incertae sedis</taxon>
        <taxon>Mucoromycota</taxon>
        <taxon>Glomeromycotina</taxon>
        <taxon>Glomeromycetes</taxon>
        <taxon>Diversisporales</taxon>
        <taxon>Gigasporaceae</taxon>
        <taxon>Racocetra</taxon>
    </lineage>
</organism>
<feature type="non-terminal residue" evidence="1">
    <location>
        <position position="1"/>
    </location>
</feature>
<comment type="caution">
    <text evidence="1">The sequence shown here is derived from an EMBL/GenBank/DDBJ whole genome shotgun (WGS) entry which is preliminary data.</text>
</comment>
<accession>A0ACA9R5C4</accession>
<protein>
    <submittedName>
        <fullName evidence="1">26244_t:CDS:1</fullName>
    </submittedName>
</protein>
<gene>
    <name evidence="1" type="ORF">RPERSI_LOCUS17152</name>
</gene>
<name>A0ACA9R5C4_9GLOM</name>
<evidence type="ECO:0000313" key="2">
    <source>
        <dbReference type="Proteomes" id="UP000789920"/>
    </source>
</evidence>
<keyword evidence="2" id="KW-1185">Reference proteome</keyword>
<dbReference type="EMBL" id="CAJVQC010043552">
    <property type="protein sequence ID" value="CAG8777786.1"/>
    <property type="molecule type" value="Genomic_DNA"/>
</dbReference>
<reference evidence="1" key="1">
    <citation type="submission" date="2021-06" db="EMBL/GenBank/DDBJ databases">
        <authorList>
            <person name="Kallberg Y."/>
            <person name="Tangrot J."/>
            <person name="Rosling A."/>
        </authorList>
    </citation>
    <scope>NUCLEOTIDE SEQUENCE</scope>
    <source>
        <strain evidence="1">MA461A</strain>
    </source>
</reference>